<evidence type="ECO:0000313" key="1">
    <source>
        <dbReference type="EMBL" id="SFR40517.1"/>
    </source>
</evidence>
<dbReference type="InterPro" id="IPR021146">
    <property type="entry name" value="Phage_gp6-like_head-tail"/>
</dbReference>
<reference evidence="2" key="1">
    <citation type="submission" date="2016-10" db="EMBL/GenBank/DDBJ databases">
        <authorList>
            <person name="Varghese N."/>
            <person name="Submissions S."/>
        </authorList>
    </citation>
    <scope>NUCLEOTIDE SEQUENCE [LARGE SCALE GENOMIC DNA]</scope>
    <source>
        <strain evidence="2">DSM 26879</strain>
    </source>
</reference>
<dbReference type="NCBIfam" id="TIGR01560">
    <property type="entry name" value="put_DNA_pack"/>
    <property type="match status" value="1"/>
</dbReference>
<dbReference type="EMBL" id="FOYP01000001">
    <property type="protein sequence ID" value="SFR40517.1"/>
    <property type="molecule type" value="Genomic_DNA"/>
</dbReference>
<dbReference type="OrthoDB" id="8452228at2"/>
<dbReference type="InterPro" id="IPR006450">
    <property type="entry name" value="Phage_HK97_gp6-like"/>
</dbReference>
<proteinExistence type="predicted"/>
<dbReference type="CDD" id="cd08054">
    <property type="entry name" value="gp6"/>
    <property type="match status" value="1"/>
</dbReference>
<dbReference type="Proteomes" id="UP000199478">
    <property type="component" value="Unassembled WGS sequence"/>
</dbReference>
<keyword evidence="2" id="KW-1185">Reference proteome</keyword>
<dbReference type="STRING" id="390270.SAMN04488005_1512"/>
<dbReference type="Pfam" id="PF05135">
    <property type="entry name" value="Phage_connect_1"/>
    <property type="match status" value="1"/>
</dbReference>
<organism evidence="1 2">
    <name type="scientific">Yoonia tamlensis</name>
    <dbReference type="NCBI Taxonomy" id="390270"/>
    <lineage>
        <taxon>Bacteria</taxon>
        <taxon>Pseudomonadati</taxon>
        <taxon>Pseudomonadota</taxon>
        <taxon>Alphaproteobacteria</taxon>
        <taxon>Rhodobacterales</taxon>
        <taxon>Paracoccaceae</taxon>
        <taxon>Yoonia</taxon>
    </lineage>
</organism>
<protein>
    <submittedName>
        <fullName evidence="1">Uncharacterized phage protein (Possible DNA packaging)</fullName>
    </submittedName>
</protein>
<evidence type="ECO:0000313" key="2">
    <source>
        <dbReference type="Proteomes" id="UP000199478"/>
    </source>
</evidence>
<gene>
    <name evidence="1" type="ORF">SAMN04488005_1512</name>
</gene>
<sequence>MASAVNLADIKAHLRVDHADEDTVIGRYLSAAQAYVSRYLRRDLDTEFPDGWPFEADQAVRLLTCHWYEHREPTADGGAGSALPHAVKDLLSGLRCLA</sequence>
<dbReference type="RefSeq" id="WP_090198396.1">
    <property type="nucleotide sequence ID" value="NZ_FOYP01000001.1"/>
</dbReference>
<dbReference type="AlphaFoldDB" id="A0A1I6GEK3"/>
<dbReference type="Gene3D" id="1.10.3230.30">
    <property type="entry name" value="Phage gp6-like head-tail connector protein"/>
    <property type="match status" value="1"/>
</dbReference>
<name>A0A1I6GEK3_9RHOB</name>
<accession>A0A1I6GEK3</accession>